<dbReference type="GO" id="GO:0072357">
    <property type="term" value="C:PTW/PP1 phosphatase complex"/>
    <property type="evidence" value="ECO:0007669"/>
    <property type="project" value="TreeGrafter"/>
</dbReference>
<dbReference type="EMBL" id="CAJOBQ010001351">
    <property type="protein sequence ID" value="CAF4479675.1"/>
    <property type="molecule type" value="Genomic_DNA"/>
</dbReference>
<feature type="region of interest" description="Disordered" evidence="1">
    <location>
        <begin position="214"/>
        <end position="321"/>
    </location>
</feature>
<sequence>MAPVDPSVLLNTIVYLLESNGGLKNDRVVRQFITLMKLTEKLVNKAIYLQILNHTKSEDVLKTEYKINNHIYPIFHISSVDHNHAFLLDTLNIIGNLPFNIDNVSQNDIDELQLKIAELTSAESGKEKDIRESARHLYELCTTKGLFQTIDTHPDIDQPASSQSSSISRLSTSIDKHQLTSQRLNKTERTLLSSNNNTFPFNDSKMATTATLTAVSGTNTNNNSNNTDNIKRKTEENIGPTTNRKPTHRRLVTQPQVDTKKMKSSIEIDDSDGLNKTNLVNRTTPTFRIPKIGRSNTSAPSPPSETNESSPPPTSTAVQPTKINASMNRQTSDELNAQQGKRKFSLSQYIERKRLKSNELQSTLADTDMRINNIGNSKPSPPMPIDDDSSNNIPENPPVISPKPDETNTVIKSNLSEPGVKKVNKKKVIWADEKSQTLVHTSFFEVDDSELSAMHVYARTCAANISIAQLEKVMERDLRKRRGIQDMNAMDNDDKQILTPLPAFIKILLPDTIQIPPVISQERFVQEEREKTVLQALFIRSFLPDSPGEPDGDLIGQSHTERTEPKLIPLEDDASSSLSSTVTSVNSNNTTTTTAATAATNIPIISINNSMATSTTTAATTTTTTTTTTPNNNNNNTVTPSLSSFSFGDVSPEVAQILAQAKGNLTSATANNLSTTIASNTLLNLPTTLATATSTITNTTAASTPNLPPPPTLLSALLNATRTANNETTNGKRTLESPPPNSMVNMLPNLSLNFNLPPPPTPFPLSQLIANALTLGIPPPPTANPNIFQTQSTTFTTPPPNMSNSIANSIQQQAVNSKQPSVRFVSAIGQQQTRPNLSNNNIINNHNNNHNNNNNNNNNNHEHQISSSRENSREHNFRRGPPNNNRRDYYQNRNNNNNNNTNNNNNHNNNRNIFS</sequence>
<reference evidence="2" key="1">
    <citation type="submission" date="2021-02" db="EMBL/GenBank/DDBJ databases">
        <authorList>
            <person name="Nowell W R."/>
        </authorList>
    </citation>
    <scope>NUCLEOTIDE SEQUENCE</scope>
</reference>
<protein>
    <submittedName>
        <fullName evidence="2">Uncharacterized protein</fullName>
    </submittedName>
</protein>
<feature type="region of interest" description="Disordered" evidence="1">
    <location>
        <begin position="152"/>
        <end position="199"/>
    </location>
</feature>
<proteinExistence type="predicted"/>
<comment type="caution">
    <text evidence="2">The sequence shown here is derived from an EMBL/GenBank/DDBJ whole genome shotgun (WGS) entry which is preliminary data.</text>
</comment>
<evidence type="ECO:0000313" key="3">
    <source>
        <dbReference type="Proteomes" id="UP000663862"/>
    </source>
</evidence>
<accession>A0A820U1R3</accession>
<feature type="compositionally biased region" description="Low complexity" evidence="1">
    <location>
        <begin position="891"/>
        <end position="915"/>
    </location>
</feature>
<dbReference type="PANTHER" id="PTHR46557:SF1">
    <property type="entry name" value="SERINE_THREONINE-PROTEIN PHOSPHATASE 1 REGULATORY SUBUNIT 10"/>
    <property type="match status" value="1"/>
</dbReference>
<feature type="compositionally biased region" description="Polar residues" evidence="1">
    <location>
        <begin position="179"/>
        <end position="199"/>
    </location>
</feature>
<dbReference type="PANTHER" id="PTHR46557">
    <property type="entry name" value="SERINE/THREONINE-PROTEIN PHOSPHATASE 1 REGULATORY SUBUNIT 10-RELATED"/>
    <property type="match status" value="1"/>
</dbReference>
<dbReference type="Proteomes" id="UP000663862">
    <property type="component" value="Unassembled WGS sequence"/>
</dbReference>
<dbReference type="AlphaFoldDB" id="A0A820U1R3"/>
<name>A0A820U1R3_9BILA</name>
<feature type="compositionally biased region" description="Low complexity" evidence="1">
    <location>
        <begin position="839"/>
        <end position="859"/>
    </location>
</feature>
<evidence type="ECO:0000313" key="2">
    <source>
        <dbReference type="EMBL" id="CAF4479675.1"/>
    </source>
</evidence>
<feature type="region of interest" description="Disordered" evidence="1">
    <location>
        <begin position="544"/>
        <end position="588"/>
    </location>
</feature>
<gene>
    <name evidence="2" type="ORF">TSG867_LOCUS19377</name>
</gene>
<feature type="compositionally biased region" description="Low complexity" evidence="1">
    <location>
        <begin position="575"/>
        <end position="588"/>
    </location>
</feature>
<feature type="region of interest" description="Disordered" evidence="1">
    <location>
        <begin position="618"/>
        <end position="637"/>
    </location>
</feature>
<feature type="region of interest" description="Disordered" evidence="1">
    <location>
        <begin position="370"/>
        <end position="389"/>
    </location>
</feature>
<feature type="region of interest" description="Disordered" evidence="1">
    <location>
        <begin position="831"/>
        <end position="915"/>
    </location>
</feature>
<dbReference type="GO" id="GO:0000785">
    <property type="term" value="C:chromatin"/>
    <property type="evidence" value="ECO:0007669"/>
    <property type="project" value="TreeGrafter"/>
</dbReference>
<feature type="compositionally biased region" description="Low complexity" evidence="1">
    <location>
        <begin position="218"/>
        <end position="228"/>
    </location>
</feature>
<dbReference type="GO" id="GO:0008157">
    <property type="term" value="F:protein phosphatase 1 binding"/>
    <property type="evidence" value="ECO:0007669"/>
    <property type="project" value="TreeGrafter"/>
</dbReference>
<evidence type="ECO:0000256" key="1">
    <source>
        <dbReference type="SAM" id="MobiDB-lite"/>
    </source>
</evidence>
<feature type="compositionally biased region" description="Basic and acidic residues" evidence="1">
    <location>
        <begin position="860"/>
        <end position="877"/>
    </location>
</feature>
<organism evidence="2 3">
    <name type="scientific">Rotaria socialis</name>
    <dbReference type="NCBI Taxonomy" id="392032"/>
    <lineage>
        <taxon>Eukaryota</taxon>
        <taxon>Metazoa</taxon>
        <taxon>Spiralia</taxon>
        <taxon>Gnathifera</taxon>
        <taxon>Rotifera</taxon>
        <taxon>Eurotatoria</taxon>
        <taxon>Bdelloidea</taxon>
        <taxon>Philodinida</taxon>
        <taxon>Philodinidae</taxon>
        <taxon>Rotaria</taxon>
    </lineage>
</organism>
<feature type="compositionally biased region" description="Low complexity" evidence="1">
    <location>
        <begin position="295"/>
        <end position="309"/>
    </location>
</feature>
<feature type="compositionally biased region" description="Low complexity" evidence="1">
    <location>
        <begin position="161"/>
        <end position="173"/>
    </location>
</feature>
<feature type="compositionally biased region" description="Polar residues" evidence="1">
    <location>
        <begin position="274"/>
        <end position="286"/>
    </location>
</feature>